<dbReference type="InterPro" id="IPR013785">
    <property type="entry name" value="Aldolase_TIM"/>
</dbReference>
<dbReference type="InterPro" id="IPR035587">
    <property type="entry name" value="DUS-like_FMN-bd"/>
</dbReference>
<dbReference type="Gene3D" id="1.10.1200.80">
    <property type="entry name" value="Putative flavin oxidoreducatase, domain 2"/>
    <property type="match status" value="1"/>
</dbReference>
<gene>
    <name evidence="15" type="ORF">OMES3154_00157</name>
</gene>
<dbReference type="PANTHER" id="PTHR45846:SF1">
    <property type="entry name" value="TRNA-DIHYDROURIDINE(47) SYNTHASE [NAD(P)(+)]-LIKE"/>
    <property type="match status" value="1"/>
</dbReference>
<comment type="cofactor">
    <cofactor evidence="11 13">
        <name>FMN</name>
        <dbReference type="ChEBI" id="CHEBI:58210"/>
    </cofactor>
</comment>
<reference evidence="15 16" key="1">
    <citation type="submission" date="2019-10" db="EMBL/GenBank/DDBJ databases">
        <authorList>
            <person name="Blom J."/>
        </authorList>
    </citation>
    <scope>NUCLEOTIDE SEQUENCE [LARGE SCALE GENOMIC DNA]</scope>
    <source>
        <strain evidence="15 16">ES3154-GLU</strain>
    </source>
</reference>
<comment type="catalytic activity">
    <reaction evidence="10">
        <text>a 5,6-dihydrouridine in tRNA + NAD(+) = a uridine in tRNA + NADH + H(+)</text>
        <dbReference type="Rhea" id="RHEA:54452"/>
        <dbReference type="Rhea" id="RHEA-COMP:13339"/>
        <dbReference type="Rhea" id="RHEA-COMP:13887"/>
        <dbReference type="ChEBI" id="CHEBI:15378"/>
        <dbReference type="ChEBI" id="CHEBI:57540"/>
        <dbReference type="ChEBI" id="CHEBI:57945"/>
        <dbReference type="ChEBI" id="CHEBI:65315"/>
        <dbReference type="ChEBI" id="CHEBI:74443"/>
    </reaction>
</comment>
<comment type="similarity">
    <text evidence="11">Belongs to the dus family.</text>
</comment>
<keyword evidence="4 11" id="KW-0288">FMN</keyword>
<keyword evidence="5 11" id="KW-0819">tRNA processing</keyword>
<dbReference type="InterPro" id="IPR001269">
    <property type="entry name" value="DUS_fam"/>
</dbReference>
<feature type="active site" description="Proton donor" evidence="12">
    <location>
        <position position="91"/>
    </location>
</feature>
<feature type="binding site" evidence="13">
    <location>
        <position position="154"/>
    </location>
    <ligand>
        <name>FMN</name>
        <dbReference type="ChEBI" id="CHEBI:58210"/>
    </ligand>
</feature>
<proteinExistence type="inferred from homology"/>
<dbReference type="AlphaFoldDB" id="A0A6I8M7U5"/>
<comment type="function">
    <text evidence="1 11">Catalyzes the synthesis of 5,6-dihydrouridine (D), a modified base found in the D-loop of most tRNAs, via the reduction of the C5-C6 double bond in target uridines.</text>
</comment>
<name>A0A6I8M7U5_9FUSO</name>
<dbReference type="Proteomes" id="UP000419017">
    <property type="component" value="Unassembled WGS sequence"/>
</dbReference>
<keyword evidence="13" id="KW-0547">Nucleotide-binding</keyword>
<evidence type="ECO:0000313" key="15">
    <source>
        <dbReference type="EMBL" id="VWL84900.1"/>
    </source>
</evidence>
<evidence type="ECO:0000256" key="11">
    <source>
        <dbReference type="PIRNR" id="PIRNR006621"/>
    </source>
</evidence>
<keyword evidence="7" id="KW-0694">RNA-binding</keyword>
<accession>A0A6I8M7U5</accession>
<dbReference type="EMBL" id="CABWIB010000001">
    <property type="protein sequence ID" value="VWL84900.1"/>
    <property type="molecule type" value="Genomic_DNA"/>
</dbReference>
<dbReference type="Pfam" id="PF01207">
    <property type="entry name" value="Dus"/>
    <property type="match status" value="1"/>
</dbReference>
<dbReference type="Gene3D" id="3.20.20.70">
    <property type="entry name" value="Aldolase class I"/>
    <property type="match status" value="1"/>
</dbReference>
<evidence type="ECO:0000256" key="7">
    <source>
        <dbReference type="ARBA" id="ARBA00022884"/>
    </source>
</evidence>
<evidence type="ECO:0000256" key="9">
    <source>
        <dbReference type="ARBA" id="ARBA00048205"/>
    </source>
</evidence>
<feature type="binding site" evidence="13">
    <location>
        <position position="129"/>
    </location>
    <ligand>
        <name>FMN</name>
        <dbReference type="ChEBI" id="CHEBI:58210"/>
    </ligand>
</feature>
<dbReference type="PANTHER" id="PTHR45846">
    <property type="entry name" value="TRNA-DIHYDROURIDINE(47) SYNTHASE [NAD(P)(+)]-LIKE"/>
    <property type="match status" value="1"/>
</dbReference>
<dbReference type="GO" id="GO:0017150">
    <property type="term" value="F:tRNA dihydrouridine synthase activity"/>
    <property type="evidence" value="ECO:0007669"/>
    <property type="project" value="InterPro"/>
</dbReference>
<evidence type="ECO:0000256" key="1">
    <source>
        <dbReference type="ARBA" id="ARBA00002790"/>
    </source>
</evidence>
<evidence type="ECO:0000259" key="14">
    <source>
        <dbReference type="Pfam" id="PF01207"/>
    </source>
</evidence>
<keyword evidence="16" id="KW-1185">Reference proteome</keyword>
<feature type="binding site" evidence="13">
    <location>
        <position position="61"/>
    </location>
    <ligand>
        <name>FMN</name>
        <dbReference type="ChEBI" id="CHEBI:58210"/>
    </ligand>
</feature>
<evidence type="ECO:0000313" key="16">
    <source>
        <dbReference type="Proteomes" id="UP000419017"/>
    </source>
</evidence>
<keyword evidence="8 11" id="KW-0560">Oxidoreductase</keyword>
<feature type="binding site" evidence="13">
    <location>
        <begin position="209"/>
        <end position="210"/>
    </location>
    <ligand>
        <name>FMN</name>
        <dbReference type="ChEBI" id="CHEBI:58210"/>
    </ligand>
</feature>
<keyword evidence="6" id="KW-0521">NADP</keyword>
<organism evidence="15 16">
    <name type="scientific">Oceanivirga miroungae</name>
    <dbReference type="NCBI Taxonomy" id="1130046"/>
    <lineage>
        <taxon>Bacteria</taxon>
        <taxon>Fusobacteriati</taxon>
        <taxon>Fusobacteriota</taxon>
        <taxon>Fusobacteriia</taxon>
        <taxon>Fusobacteriales</taxon>
        <taxon>Leptotrichiaceae</taxon>
        <taxon>Oceanivirga</taxon>
    </lineage>
</organism>
<evidence type="ECO:0000256" key="13">
    <source>
        <dbReference type="PIRSR" id="PIRSR006621-2"/>
    </source>
</evidence>
<evidence type="ECO:0000256" key="12">
    <source>
        <dbReference type="PIRSR" id="PIRSR006621-1"/>
    </source>
</evidence>
<dbReference type="GO" id="GO:0000049">
    <property type="term" value="F:tRNA binding"/>
    <property type="evidence" value="ECO:0007669"/>
    <property type="project" value="UniProtKB-KW"/>
</dbReference>
<feature type="domain" description="DUS-like FMN-binding" evidence="14">
    <location>
        <begin position="5"/>
        <end position="274"/>
    </location>
</feature>
<evidence type="ECO:0000256" key="6">
    <source>
        <dbReference type="ARBA" id="ARBA00022857"/>
    </source>
</evidence>
<dbReference type="SUPFAM" id="SSF51395">
    <property type="entry name" value="FMN-linked oxidoreductases"/>
    <property type="match status" value="1"/>
</dbReference>
<comment type="catalytic activity">
    <reaction evidence="9">
        <text>a 5,6-dihydrouridine in tRNA + NADP(+) = a uridine in tRNA + NADPH + H(+)</text>
        <dbReference type="Rhea" id="RHEA:23624"/>
        <dbReference type="Rhea" id="RHEA-COMP:13339"/>
        <dbReference type="Rhea" id="RHEA-COMP:13887"/>
        <dbReference type="ChEBI" id="CHEBI:15378"/>
        <dbReference type="ChEBI" id="CHEBI:57783"/>
        <dbReference type="ChEBI" id="CHEBI:58349"/>
        <dbReference type="ChEBI" id="CHEBI:65315"/>
        <dbReference type="ChEBI" id="CHEBI:74443"/>
    </reaction>
</comment>
<sequence length="297" mass="34653">MLVYISPMSGYTDFSYRQIMKKFGPDLMYTEMVNSNLLSQKNSNTLEKIMRISNDENTGIQLFGSDIENLYNNFIYLNELGYHDLLLNMGCPQPKILKNGSGANMLERYDEIQYLLSSLKEKNISVSIKIRDSINTMKYFNLANKLNIPYLCLHPRTKEQGFNGFANHNITKKLSSLDRNFKLIANGDIFSLEDYRKISKYNIDGVMLARGIISNPYLIKEIKEDKKIIRSLEEDKNLIIEHINLLVEDKGEKKALLEINKFLIEYFKFLNKEDMKSILVEKDYNRKIKLIKEVKLP</sequence>
<evidence type="ECO:0000256" key="4">
    <source>
        <dbReference type="ARBA" id="ARBA00022643"/>
    </source>
</evidence>
<evidence type="ECO:0000256" key="5">
    <source>
        <dbReference type="ARBA" id="ARBA00022694"/>
    </source>
</evidence>
<keyword evidence="2" id="KW-0820">tRNA-binding</keyword>
<keyword evidence="3 11" id="KW-0285">Flavoprotein</keyword>
<evidence type="ECO:0000256" key="3">
    <source>
        <dbReference type="ARBA" id="ARBA00022630"/>
    </source>
</evidence>
<evidence type="ECO:0000256" key="8">
    <source>
        <dbReference type="ARBA" id="ARBA00023002"/>
    </source>
</evidence>
<dbReference type="EC" id="1.3.1.-" evidence="11"/>
<dbReference type="PIRSF" id="PIRSF006621">
    <property type="entry name" value="Dus"/>
    <property type="match status" value="1"/>
</dbReference>
<evidence type="ECO:0000256" key="10">
    <source>
        <dbReference type="ARBA" id="ARBA00048802"/>
    </source>
</evidence>
<protein>
    <recommendedName>
        <fullName evidence="11">tRNA-dihydrouridine synthase</fullName>
        <ecNumber evidence="11">1.3.1.-</ecNumber>
    </recommendedName>
</protein>
<evidence type="ECO:0000256" key="2">
    <source>
        <dbReference type="ARBA" id="ARBA00022555"/>
    </source>
</evidence>
<dbReference type="InterPro" id="IPR024036">
    <property type="entry name" value="tRNA-dHydroUridine_Synthase_C"/>
</dbReference>
<dbReference type="CDD" id="cd02801">
    <property type="entry name" value="DUS_like_FMN"/>
    <property type="match status" value="1"/>
</dbReference>
<dbReference type="GO" id="GO:0050660">
    <property type="term" value="F:flavin adenine dinucleotide binding"/>
    <property type="evidence" value="ECO:0007669"/>
    <property type="project" value="InterPro"/>
</dbReference>